<evidence type="ECO:0000313" key="2">
    <source>
        <dbReference type="EMBL" id="QHU04446.1"/>
    </source>
</evidence>
<organism evidence="2">
    <name type="scientific">viral metagenome</name>
    <dbReference type="NCBI Taxonomy" id="1070528"/>
    <lineage>
        <taxon>unclassified sequences</taxon>
        <taxon>metagenomes</taxon>
        <taxon>organismal metagenomes</taxon>
    </lineage>
</organism>
<protein>
    <submittedName>
        <fullName evidence="2">Uncharacterized protein</fullName>
    </submittedName>
</protein>
<name>A0A6C0JI38_9ZZZZ</name>
<dbReference type="EMBL" id="MN740401">
    <property type="protein sequence ID" value="QHU04446.1"/>
    <property type="molecule type" value="Genomic_DNA"/>
</dbReference>
<accession>A0A6C0JI38</accession>
<sequence>MDPCLPMLKPFTKSGTQTTGLVSRPTDQQSTFPFVPLVFKPQDGAVAPFATNVLTRQPETRSTS</sequence>
<proteinExistence type="predicted"/>
<feature type="compositionally biased region" description="Polar residues" evidence="1">
    <location>
        <begin position="13"/>
        <end position="27"/>
    </location>
</feature>
<evidence type="ECO:0000256" key="1">
    <source>
        <dbReference type="SAM" id="MobiDB-lite"/>
    </source>
</evidence>
<dbReference type="AlphaFoldDB" id="A0A6C0JI38"/>
<reference evidence="2" key="1">
    <citation type="journal article" date="2020" name="Nature">
        <title>Giant virus diversity and host interactions through global metagenomics.</title>
        <authorList>
            <person name="Schulz F."/>
            <person name="Roux S."/>
            <person name="Paez-Espino D."/>
            <person name="Jungbluth S."/>
            <person name="Walsh D.A."/>
            <person name="Denef V.J."/>
            <person name="McMahon K.D."/>
            <person name="Konstantinidis K.T."/>
            <person name="Eloe-Fadrosh E.A."/>
            <person name="Kyrpides N.C."/>
            <person name="Woyke T."/>
        </authorList>
    </citation>
    <scope>NUCLEOTIDE SEQUENCE</scope>
    <source>
        <strain evidence="2">GVMAG-M-3300027708-51</strain>
    </source>
</reference>
<feature type="region of interest" description="Disordered" evidence="1">
    <location>
        <begin position="1"/>
        <end position="27"/>
    </location>
</feature>